<evidence type="ECO:0000313" key="9">
    <source>
        <dbReference type="EMBL" id="KAK4179602.1"/>
    </source>
</evidence>
<protein>
    <recommendedName>
        <fullName evidence="8">Carboxylic ester hydrolase</fullName>
        <ecNumber evidence="8">3.1.1.-</ecNumber>
    </recommendedName>
</protein>
<dbReference type="SUPFAM" id="SSF53474">
    <property type="entry name" value="alpha/beta-Hydrolases"/>
    <property type="match status" value="1"/>
</dbReference>
<feature type="chain" id="PRO_5042673202" description="Carboxylic ester hydrolase" evidence="8">
    <location>
        <begin position="29"/>
        <end position="539"/>
    </location>
</feature>
<reference evidence="9" key="2">
    <citation type="submission" date="2023-05" db="EMBL/GenBank/DDBJ databases">
        <authorList>
            <consortium name="Lawrence Berkeley National Laboratory"/>
            <person name="Steindorff A."/>
            <person name="Hensen N."/>
            <person name="Bonometti L."/>
            <person name="Westerberg I."/>
            <person name="Brannstrom I.O."/>
            <person name="Guillou S."/>
            <person name="Cros-Aarteil S."/>
            <person name="Calhoun S."/>
            <person name="Haridas S."/>
            <person name="Kuo A."/>
            <person name="Mondo S."/>
            <person name="Pangilinan J."/>
            <person name="Riley R."/>
            <person name="Labutti K."/>
            <person name="Andreopoulos B."/>
            <person name="Lipzen A."/>
            <person name="Chen C."/>
            <person name="Yanf M."/>
            <person name="Daum C."/>
            <person name="Ng V."/>
            <person name="Clum A."/>
            <person name="Ohm R."/>
            <person name="Martin F."/>
            <person name="Silar P."/>
            <person name="Natvig D."/>
            <person name="Lalanne C."/>
            <person name="Gautier V."/>
            <person name="Ament-Velasquez S.L."/>
            <person name="Kruys A."/>
            <person name="Hutchinson M.I."/>
            <person name="Powell A.J."/>
            <person name="Barry K."/>
            <person name="Miller A.N."/>
            <person name="Grigoriev I.V."/>
            <person name="Debuchy R."/>
            <person name="Gladieux P."/>
            <person name="Thoren M.H."/>
            <person name="Johannesson H."/>
        </authorList>
    </citation>
    <scope>NUCLEOTIDE SEQUENCE</scope>
    <source>
        <strain evidence="9">CBS 892.96</strain>
    </source>
</reference>
<name>A0AAN7ABJ1_9PEZI</name>
<accession>A0AAN7ABJ1</accession>
<reference evidence="9" key="1">
    <citation type="journal article" date="2023" name="Mol. Phylogenet. Evol.">
        <title>Genome-scale phylogeny and comparative genomics of the fungal order Sordariales.</title>
        <authorList>
            <person name="Hensen N."/>
            <person name="Bonometti L."/>
            <person name="Westerberg I."/>
            <person name="Brannstrom I.O."/>
            <person name="Guillou S."/>
            <person name="Cros-Aarteil S."/>
            <person name="Calhoun S."/>
            <person name="Haridas S."/>
            <person name="Kuo A."/>
            <person name="Mondo S."/>
            <person name="Pangilinan J."/>
            <person name="Riley R."/>
            <person name="LaButti K."/>
            <person name="Andreopoulos B."/>
            <person name="Lipzen A."/>
            <person name="Chen C."/>
            <person name="Yan M."/>
            <person name="Daum C."/>
            <person name="Ng V."/>
            <person name="Clum A."/>
            <person name="Steindorff A."/>
            <person name="Ohm R.A."/>
            <person name="Martin F."/>
            <person name="Silar P."/>
            <person name="Natvig D.O."/>
            <person name="Lalanne C."/>
            <person name="Gautier V."/>
            <person name="Ament-Velasquez S.L."/>
            <person name="Kruys A."/>
            <person name="Hutchinson M.I."/>
            <person name="Powell A.J."/>
            <person name="Barry K."/>
            <person name="Miller A.N."/>
            <person name="Grigoriev I.V."/>
            <person name="Debuchy R."/>
            <person name="Gladieux P."/>
            <person name="Hiltunen Thoren M."/>
            <person name="Johannesson H."/>
        </authorList>
    </citation>
    <scope>NUCLEOTIDE SEQUENCE</scope>
    <source>
        <strain evidence="9">CBS 892.96</strain>
    </source>
</reference>
<evidence type="ECO:0000256" key="2">
    <source>
        <dbReference type="ARBA" id="ARBA00022487"/>
    </source>
</evidence>
<dbReference type="PANTHER" id="PTHR33938:SF13">
    <property type="entry name" value="CARBOXYLIC ESTER HYDROLASE"/>
    <property type="match status" value="1"/>
</dbReference>
<keyword evidence="3" id="KW-0479">Metal-binding</keyword>
<organism evidence="9 10">
    <name type="scientific">Triangularia setosa</name>
    <dbReference type="NCBI Taxonomy" id="2587417"/>
    <lineage>
        <taxon>Eukaryota</taxon>
        <taxon>Fungi</taxon>
        <taxon>Dikarya</taxon>
        <taxon>Ascomycota</taxon>
        <taxon>Pezizomycotina</taxon>
        <taxon>Sordariomycetes</taxon>
        <taxon>Sordariomycetidae</taxon>
        <taxon>Sordariales</taxon>
        <taxon>Podosporaceae</taxon>
        <taxon>Triangularia</taxon>
    </lineage>
</organism>
<dbReference type="InterPro" id="IPR011118">
    <property type="entry name" value="Tannase/feruloyl_esterase"/>
</dbReference>
<dbReference type="Proteomes" id="UP001302321">
    <property type="component" value="Unassembled WGS sequence"/>
</dbReference>
<dbReference type="GO" id="GO:0046872">
    <property type="term" value="F:metal ion binding"/>
    <property type="evidence" value="ECO:0007669"/>
    <property type="project" value="UniProtKB-KW"/>
</dbReference>
<comment type="caution">
    <text evidence="9">The sequence shown here is derived from an EMBL/GenBank/DDBJ whole genome shotgun (WGS) entry which is preliminary data.</text>
</comment>
<evidence type="ECO:0000313" key="10">
    <source>
        <dbReference type="Proteomes" id="UP001302321"/>
    </source>
</evidence>
<dbReference type="Pfam" id="PF07519">
    <property type="entry name" value="Tannase"/>
    <property type="match status" value="1"/>
</dbReference>
<evidence type="ECO:0000256" key="4">
    <source>
        <dbReference type="ARBA" id="ARBA00022729"/>
    </source>
</evidence>
<dbReference type="EC" id="3.1.1.-" evidence="8"/>
<evidence type="ECO:0000256" key="5">
    <source>
        <dbReference type="ARBA" id="ARBA00022801"/>
    </source>
</evidence>
<keyword evidence="4 8" id="KW-0732">Signal</keyword>
<evidence type="ECO:0000256" key="7">
    <source>
        <dbReference type="ARBA" id="ARBA00023157"/>
    </source>
</evidence>
<evidence type="ECO:0000256" key="1">
    <source>
        <dbReference type="ARBA" id="ARBA00006249"/>
    </source>
</evidence>
<sequence>MSLHLCNPSTFASLLLPISTSLLSLTTAPVTNFSASVPAAYRLTAPAISYTNLSFCNVTLSYTHPGQNDSIIIEAWLPASALLNSTTTNRSTSIWNSRLLAAGGGGYQAGRFELSYEGMKGAIGEGYATITTDAGLGYSITSREWALLSEGNVDLYKLQNLGSVSLGDMGVIGKEVVEAFYGKKPEYSYWNGCSQGGRQGVMLAQRYPGLFDGILAGAPAVYWSEALGGFEWPQVVMKEMGKWPNSCEVSAIGEEATRQCDGLDGVVDGIVGDVEGCLDSFDPFEMVGIEIDCTDLEGRKVQITEEAAAVVNKTWHGRERADGRQVWYGLTPGSDLIVNGSGIAVTNCTDGRCVGKPNPLGKDWFELFIAKSSTFNVVNLSRIELDRFIQTSKQEFGSFVQTDDPDLTEFRRQGSKMITWHGLIDQLLSPKATERYYQQVSAILPETQEFYRHYEVPGLAHCFGGPSGNPTGLLGQLRAWVEEDMVPEASPVNVTRLDGQIEARIVCPYPQKPKLDTSCAEPSGGCWSCEDVARPSLVV</sequence>
<keyword evidence="5 8" id="KW-0378">Hydrolase</keyword>
<dbReference type="AlphaFoldDB" id="A0AAN7ABJ1"/>
<keyword evidence="7" id="KW-1015">Disulfide bond</keyword>
<evidence type="ECO:0000256" key="8">
    <source>
        <dbReference type="RuleBase" id="RU361238"/>
    </source>
</evidence>
<proteinExistence type="inferred from homology"/>
<gene>
    <name evidence="9" type="ORF">QBC36DRAFT_70606</name>
</gene>
<dbReference type="PANTHER" id="PTHR33938">
    <property type="entry name" value="FERULOYL ESTERASE B-RELATED"/>
    <property type="match status" value="1"/>
</dbReference>
<keyword evidence="10" id="KW-1185">Reference proteome</keyword>
<feature type="signal peptide" evidence="8">
    <location>
        <begin position="1"/>
        <end position="28"/>
    </location>
</feature>
<keyword evidence="2" id="KW-0719">Serine esterase</keyword>
<dbReference type="InterPro" id="IPR029058">
    <property type="entry name" value="AB_hydrolase_fold"/>
</dbReference>
<evidence type="ECO:0000256" key="3">
    <source>
        <dbReference type="ARBA" id="ARBA00022723"/>
    </source>
</evidence>
<evidence type="ECO:0000256" key="6">
    <source>
        <dbReference type="ARBA" id="ARBA00022837"/>
    </source>
</evidence>
<keyword evidence="6" id="KW-0106">Calcium</keyword>
<comment type="similarity">
    <text evidence="1 8">Belongs to the tannase family.</text>
</comment>
<dbReference type="GO" id="GO:0030600">
    <property type="term" value="F:feruloyl esterase activity"/>
    <property type="evidence" value="ECO:0007669"/>
    <property type="project" value="UniProtKB-ARBA"/>
</dbReference>
<dbReference type="EMBL" id="MU866114">
    <property type="protein sequence ID" value="KAK4179602.1"/>
    <property type="molecule type" value="Genomic_DNA"/>
</dbReference>